<dbReference type="AlphaFoldDB" id="A0A0M3I5M1"/>
<organism evidence="1 2">
    <name type="scientific">Ascaris lumbricoides</name>
    <name type="common">Giant roundworm</name>
    <dbReference type="NCBI Taxonomy" id="6252"/>
    <lineage>
        <taxon>Eukaryota</taxon>
        <taxon>Metazoa</taxon>
        <taxon>Ecdysozoa</taxon>
        <taxon>Nematoda</taxon>
        <taxon>Chromadorea</taxon>
        <taxon>Rhabditida</taxon>
        <taxon>Spirurina</taxon>
        <taxon>Ascaridomorpha</taxon>
        <taxon>Ascaridoidea</taxon>
        <taxon>Ascarididae</taxon>
        <taxon>Ascaris</taxon>
    </lineage>
</organism>
<accession>A0A0M3I5M1</accession>
<name>A0A0M3I5M1_ASCLU</name>
<evidence type="ECO:0000313" key="2">
    <source>
        <dbReference type="WBParaSite" id="ALUE_0001225601-mRNA-1"/>
    </source>
</evidence>
<evidence type="ECO:0000313" key="1">
    <source>
        <dbReference type="Proteomes" id="UP000036681"/>
    </source>
</evidence>
<dbReference type="WBParaSite" id="ALUE_0001225601-mRNA-1">
    <property type="protein sequence ID" value="ALUE_0001225601-mRNA-1"/>
    <property type="gene ID" value="ALUE_0001225601"/>
</dbReference>
<keyword evidence="1" id="KW-1185">Reference proteome</keyword>
<sequence length="237" mass="25787">MSSDDVVVGAVFKCSELAWTSALRIDLIVIKVESSTVSIMRAVSEVVSVGAVLRDMMYSPEKLRHLTCLQSQISLSAICSLAESYICNNLLIANSSAALLSLAMPRILPITIGLLTLLGAQSLIASLMFLRLTEPTSFGVDWLIRVHYNHARGCIVGLVYIHGASRMGRVLNGCILQERFFHRSASAWSGLTVRVIASKRLCLVGVRTASVLFQQVTGPCSVEAKGHRFSLNECMDD</sequence>
<dbReference type="Proteomes" id="UP000036681">
    <property type="component" value="Unplaced"/>
</dbReference>
<protein>
    <submittedName>
        <fullName evidence="2">Transmembrane protein</fullName>
    </submittedName>
</protein>
<proteinExistence type="predicted"/>
<reference evidence="2" key="1">
    <citation type="submission" date="2017-02" db="UniProtKB">
        <authorList>
            <consortium name="WormBaseParasite"/>
        </authorList>
    </citation>
    <scope>IDENTIFICATION</scope>
</reference>